<evidence type="ECO:0000256" key="2">
    <source>
        <dbReference type="ARBA" id="ARBA00009533"/>
    </source>
</evidence>
<feature type="compositionally biased region" description="Basic residues" evidence="8">
    <location>
        <begin position="141"/>
        <end position="152"/>
    </location>
</feature>
<proteinExistence type="inferred from homology"/>
<keyword evidence="5 7" id="KW-0663">Pyridoxal phosphate</keyword>
<dbReference type="AlphaFoldDB" id="A0A8C0TGM2"/>
<feature type="region of interest" description="Disordered" evidence="8">
    <location>
        <begin position="1"/>
        <end position="230"/>
    </location>
</feature>
<evidence type="ECO:0000313" key="10">
    <source>
        <dbReference type="Proteomes" id="UP000694542"/>
    </source>
</evidence>
<dbReference type="InterPro" id="IPR002129">
    <property type="entry name" value="PyrdxlP-dep_de-COase"/>
</dbReference>
<comment type="subunit">
    <text evidence="3">Homodimer.</text>
</comment>
<feature type="compositionally biased region" description="Low complexity" evidence="8">
    <location>
        <begin position="191"/>
        <end position="201"/>
    </location>
</feature>
<dbReference type="PANTHER" id="PTHR45677:SF8">
    <property type="entry name" value="CYSTEINE SULFINIC ACID DECARBOXYLASE"/>
    <property type="match status" value="1"/>
</dbReference>
<feature type="compositionally biased region" description="Gly residues" evidence="8">
    <location>
        <begin position="130"/>
        <end position="139"/>
    </location>
</feature>
<feature type="modified residue" description="N6-(pyridoxal phosphate)lysine" evidence="7">
    <location>
        <position position="539"/>
    </location>
</feature>
<dbReference type="GO" id="GO:0019752">
    <property type="term" value="P:carboxylic acid metabolic process"/>
    <property type="evidence" value="ECO:0007669"/>
    <property type="project" value="InterPro"/>
</dbReference>
<dbReference type="PANTHER" id="PTHR45677">
    <property type="entry name" value="GLUTAMATE DECARBOXYLASE-RELATED"/>
    <property type="match status" value="1"/>
</dbReference>
<evidence type="ECO:0000256" key="8">
    <source>
        <dbReference type="SAM" id="MobiDB-lite"/>
    </source>
</evidence>
<sequence length="684" mass="74141">MQAGGQEAGRRACRQAGRRQAGGRQAGKQAGGGQAGKQAGRPAGRRAGRQAGKQAGRRQAGGRAAGRRQAGKQAGSRQAGRQAGRPAGGRQAGGQAGAARPLLPLPSPPAAPRTSAPAPAPPPGHPSAGRGRGPPGGRGAQRARPRRSRRSPARPGRPPPAFPSPSPPARRPTACALPRRCRPPGRRRAPRGAPLPAGRGLPRPPPPRGASSRPQRPVPSLGPPLPCRDRDFLPMADSKPLCSRDGDPMAAEALLRDVFGIIVDEVIRKGTSASEKVCEWKEPEELKQLLDLELRNQGEASEQILARCRAVIRYSVKTCHPRFFNQLFSGWDPHALAGRIVTESLNTSQYTYEIAPVFVLMEEEVLKKLRALVGWSSGDGVFCPGGSISNMYAVNLARYQRYPDCKQRGLRALPPLALFTSKECHYSIKKGAAFLGLGTDSVRVVKTDERGKMIPEDLERQIGLAEAEGAVPFLVSATSGTTVLGAFDPLEAIADVCQRHGLWLHVDAAWGGSVLLSQTHRHLLDGIQRADSVAWNPHKLLTAGLQCSALLLRDTSNLLRRCHGSQASYLFQQDKFYDVALDTGDKVVQCGRRVDCLKLWLMWKAQGGQGLERRVDQAFALAWYLVEELKKREGFELVMEPEFVNVCFWFVPPSLRGRQKCPDYSERLAKVAPVLKERMVKAAP</sequence>
<dbReference type="GO" id="GO:0016831">
    <property type="term" value="F:carboxy-lyase activity"/>
    <property type="evidence" value="ECO:0007669"/>
    <property type="project" value="UniProtKB-KW"/>
</dbReference>
<dbReference type="Proteomes" id="UP000694542">
    <property type="component" value="Chromosome 27"/>
</dbReference>
<dbReference type="PROSITE" id="PS00392">
    <property type="entry name" value="DDC_GAD_HDC_YDC"/>
    <property type="match status" value="1"/>
</dbReference>
<feature type="compositionally biased region" description="Low complexity" evidence="8">
    <location>
        <begin position="71"/>
        <end position="85"/>
    </location>
</feature>
<evidence type="ECO:0000256" key="1">
    <source>
        <dbReference type="ARBA" id="ARBA00001933"/>
    </source>
</evidence>
<evidence type="ECO:0000256" key="3">
    <source>
        <dbReference type="ARBA" id="ARBA00011738"/>
    </source>
</evidence>
<dbReference type="GO" id="GO:0030170">
    <property type="term" value="F:pyridoxal phosphate binding"/>
    <property type="evidence" value="ECO:0007669"/>
    <property type="project" value="InterPro"/>
</dbReference>
<dbReference type="Pfam" id="PF00282">
    <property type="entry name" value="Pyridoxal_deC"/>
    <property type="match status" value="1"/>
</dbReference>
<accession>A0A8C0TGM2</accession>
<dbReference type="CDD" id="cd06450">
    <property type="entry name" value="DOPA_deC_like"/>
    <property type="match status" value="1"/>
</dbReference>
<dbReference type="Ensembl" id="ENSCAFT00040041614.1">
    <property type="protein sequence ID" value="ENSCAFP00040036300.1"/>
    <property type="gene ID" value="ENSCAFG00040022327.1"/>
</dbReference>
<dbReference type="FunFam" id="3.40.640.10:FF:000016">
    <property type="entry name" value="Glutamate decarboxylase like 1"/>
    <property type="match status" value="1"/>
</dbReference>
<organism evidence="9 10">
    <name type="scientific">Canis lupus familiaris</name>
    <name type="common">Dog</name>
    <name type="synonym">Canis familiaris</name>
    <dbReference type="NCBI Taxonomy" id="9615"/>
    <lineage>
        <taxon>Eukaryota</taxon>
        <taxon>Metazoa</taxon>
        <taxon>Chordata</taxon>
        <taxon>Craniata</taxon>
        <taxon>Vertebrata</taxon>
        <taxon>Euteleostomi</taxon>
        <taxon>Mammalia</taxon>
        <taxon>Eutheria</taxon>
        <taxon>Laurasiatheria</taxon>
        <taxon>Carnivora</taxon>
        <taxon>Caniformia</taxon>
        <taxon>Canidae</taxon>
        <taxon>Canis</taxon>
    </lineage>
</organism>
<feature type="compositionally biased region" description="Pro residues" evidence="8">
    <location>
        <begin position="216"/>
        <end position="226"/>
    </location>
</feature>
<feature type="compositionally biased region" description="Low complexity" evidence="8">
    <location>
        <begin position="49"/>
        <end position="64"/>
    </location>
</feature>
<dbReference type="InterPro" id="IPR021115">
    <property type="entry name" value="Pyridoxal-P_BS"/>
</dbReference>
<protein>
    <recommendedName>
        <fullName evidence="11">Cysteine sulfinic acid decarboxylase</fullName>
    </recommendedName>
</protein>
<feature type="compositionally biased region" description="Gly residues" evidence="8">
    <location>
        <begin position="86"/>
        <end position="96"/>
    </location>
</feature>
<comment type="cofactor">
    <cofactor evidence="1 7">
        <name>pyridoxal 5'-phosphate</name>
        <dbReference type="ChEBI" id="CHEBI:597326"/>
    </cofactor>
</comment>
<reference evidence="9" key="1">
    <citation type="submission" date="2018-10" db="EMBL/GenBank/DDBJ databases">
        <title>De novo assembly of a Great Dane genome.</title>
        <authorList>
            <person name="Kidd J.M."/>
            <person name="Pendleton A.L."/>
            <person name="Shen F."/>
            <person name="Emery S."/>
        </authorList>
    </citation>
    <scope>NUCLEOTIDE SEQUENCE [LARGE SCALE GENOMIC DNA]</scope>
    <source>
        <strain evidence="9">Great Dane</strain>
    </source>
</reference>
<reference evidence="9" key="2">
    <citation type="submission" date="2025-08" db="UniProtKB">
        <authorList>
            <consortium name="Ensembl"/>
        </authorList>
    </citation>
    <scope>IDENTIFICATION</scope>
</reference>
<feature type="compositionally biased region" description="Low complexity" evidence="8">
    <location>
        <begin position="18"/>
        <end position="28"/>
    </location>
</feature>
<evidence type="ECO:0000256" key="4">
    <source>
        <dbReference type="ARBA" id="ARBA00022793"/>
    </source>
</evidence>
<comment type="similarity">
    <text evidence="2">Belongs to the group II decarboxylase family.</text>
</comment>
<feature type="compositionally biased region" description="Basic residues" evidence="8">
    <location>
        <begin position="179"/>
        <end position="190"/>
    </location>
</feature>
<dbReference type="InterPro" id="IPR015424">
    <property type="entry name" value="PyrdxlP-dep_Trfase"/>
</dbReference>
<name>A0A8C0TGM2_CANLF</name>
<evidence type="ECO:0000256" key="5">
    <source>
        <dbReference type="ARBA" id="ARBA00022898"/>
    </source>
</evidence>
<dbReference type="Gene3D" id="3.40.640.10">
    <property type="entry name" value="Type I PLP-dependent aspartate aminotransferase-like (Major domain)"/>
    <property type="match status" value="1"/>
</dbReference>
<dbReference type="InterPro" id="IPR015421">
    <property type="entry name" value="PyrdxlP-dep_Trfase_major"/>
</dbReference>
<keyword evidence="6" id="KW-0456">Lyase</keyword>
<evidence type="ECO:0008006" key="11">
    <source>
        <dbReference type="Google" id="ProtNLM"/>
    </source>
</evidence>
<dbReference type="Gene3D" id="3.90.1150.170">
    <property type="match status" value="1"/>
</dbReference>
<evidence type="ECO:0000256" key="7">
    <source>
        <dbReference type="PIRSR" id="PIRSR602129-50"/>
    </source>
</evidence>
<evidence type="ECO:0000313" key="9">
    <source>
        <dbReference type="Ensembl" id="ENSCAFP00040036300.1"/>
    </source>
</evidence>
<dbReference type="SUPFAM" id="SSF53383">
    <property type="entry name" value="PLP-dependent transferases"/>
    <property type="match status" value="1"/>
</dbReference>
<evidence type="ECO:0000256" key="6">
    <source>
        <dbReference type="ARBA" id="ARBA00023239"/>
    </source>
</evidence>
<feature type="compositionally biased region" description="Pro residues" evidence="8">
    <location>
        <begin position="155"/>
        <end position="170"/>
    </location>
</feature>
<keyword evidence="4" id="KW-0210">Decarboxylase</keyword>